<reference evidence="3 4" key="1">
    <citation type="submission" date="2019-06" db="EMBL/GenBank/DDBJ databases">
        <title>Whole genome sequence for Rhodospirillaceae sp. R148.</title>
        <authorList>
            <person name="Wang G."/>
        </authorList>
    </citation>
    <scope>NUCLEOTIDE SEQUENCE [LARGE SCALE GENOMIC DNA]</scope>
    <source>
        <strain evidence="3 4">R148</strain>
    </source>
</reference>
<comment type="caution">
    <text evidence="3">The sequence shown here is derived from an EMBL/GenBank/DDBJ whole genome shotgun (WGS) entry which is preliminary data.</text>
</comment>
<dbReference type="OrthoDB" id="9807948at2"/>
<dbReference type="NCBIfam" id="NF041558">
    <property type="entry name" value="NosP"/>
    <property type="match status" value="1"/>
</dbReference>
<accession>A0A545U0T5</accession>
<evidence type="ECO:0000259" key="2">
    <source>
        <dbReference type="SMART" id="SM01204"/>
    </source>
</evidence>
<proteinExistence type="predicted"/>
<sequence length="389" mass="41901">MYPAAPGELAKETAQITTGVSCAQDAVTAAREFFEAVRHPDLDTVLFFCSPQYNLAELGAELNALFGDVHLVGCTTAGEITPRGYIEGSITGVGFSAPGFTAVSEVIENLKDLSIATVREVVQGAIARLDQKVPDRAPGTTFAFVMIDGMSQQEEQVASSVFNALGDIPLLGGSAGDDLSYVASYVFQNGRFHSASAALLLVHTKHPFKIFKTEHFSSTGKKMVVTAAGSDRRVEELNAVPAAREYARVIGLPKEELNPLVFAAHPLVVRVGGEYHVRSIQRVNDDDSLSFLCAIDEGIVLTVAESGDIVQDLASQFDELRSSLNNIQVIIGCDCILRRLEMERKEVKSAISEILLGNKVIGFSTYGEQYHSMHVNQTFTAVAIGLEAD</sequence>
<dbReference type="AlphaFoldDB" id="A0A545U0T5"/>
<dbReference type="SMART" id="SM01204">
    <property type="entry name" value="FIST_C"/>
    <property type="match status" value="1"/>
</dbReference>
<evidence type="ECO:0000313" key="3">
    <source>
        <dbReference type="EMBL" id="TQV83091.1"/>
    </source>
</evidence>
<dbReference type="PANTHER" id="PTHR40252">
    <property type="entry name" value="BLR0328 PROTEIN"/>
    <property type="match status" value="1"/>
</dbReference>
<keyword evidence="4" id="KW-1185">Reference proteome</keyword>
<feature type="domain" description="FIST C-domain" evidence="2">
    <location>
        <begin position="242"/>
        <end position="372"/>
    </location>
</feature>
<evidence type="ECO:0000259" key="1">
    <source>
        <dbReference type="SMART" id="SM00897"/>
    </source>
</evidence>
<gene>
    <name evidence="3" type="ORF">FKG95_00350</name>
</gene>
<dbReference type="RefSeq" id="WP_142894007.1">
    <property type="nucleotide sequence ID" value="NZ_ML660052.1"/>
</dbReference>
<name>A0A545U0T5_9PROT</name>
<evidence type="ECO:0000313" key="4">
    <source>
        <dbReference type="Proteomes" id="UP000315252"/>
    </source>
</evidence>
<protein>
    <submittedName>
        <fullName evidence="3">FIST domain containing protein</fullName>
    </submittedName>
</protein>
<dbReference type="EMBL" id="VHSH01000001">
    <property type="protein sequence ID" value="TQV83091.1"/>
    <property type="molecule type" value="Genomic_DNA"/>
</dbReference>
<dbReference type="Pfam" id="PF08495">
    <property type="entry name" value="FIST"/>
    <property type="match status" value="1"/>
</dbReference>
<dbReference type="PANTHER" id="PTHR40252:SF2">
    <property type="entry name" value="BLR0328 PROTEIN"/>
    <property type="match status" value="1"/>
</dbReference>
<organism evidence="3 4">
    <name type="scientific">Denitrobaculum tricleocarpae</name>
    <dbReference type="NCBI Taxonomy" id="2591009"/>
    <lineage>
        <taxon>Bacteria</taxon>
        <taxon>Pseudomonadati</taxon>
        <taxon>Pseudomonadota</taxon>
        <taxon>Alphaproteobacteria</taxon>
        <taxon>Rhodospirillales</taxon>
        <taxon>Rhodospirillaceae</taxon>
        <taxon>Denitrobaculum</taxon>
    </lineage>
</organism>
<dbReference type="InterPro" id="IPR019494">
    <property type="entry name" value="FIST_C"/>
</dbReference>
<feature type="domain" description="FIST" evidence="1">
    <location>
        <begin position="41"/>
        <end position="241"/>
    </location>
</feature>
<dbReference type="InterPro" id="IPR013702">
    <property type="entry name" value="FIST_domain_N"/>
</dbReference>
<dbReference type="SMART" id="SM00897">
    <property type="entry name" value="FIST"/>
    <property type="match status" value="1"/>
</dbReference>
<dbReference type="Pfam" id="PF10442">
    <property type="entry name" value="FIST_C"/>
    <property type="match status" value="1"/>
</dbReference>
<dbReference type="Proteomes" id="UP000315252">
    <property type="component" value="Unassembled WGS sequence"/>
</dbReference>